<gene>
    <name evidence="2" type="ORF">OXD698_LOCUS54540</name>
</gene>
<comment type="caution">
    <text evidence="2">The sequence shown here is derived from an EMBL/GenBank/DDBJ whole genome shotgun (WGS) entry which is preliminary data.</text>
</comment>
<feature type="non-terminal residue" evidence="2">
    <location>
        <position position="131"/>
    </location>
</feature>
<feature type="transmembrane region" description="Helical" evidence="1">
    <location>
        <begin position="110"/>
        <end position="128"/>
    </location>
</feature>
<organism evidence="2 3">
    <name type="scientific">Adineta steineri</name>
    <dbReference type="NCBI Taxonomy" id="433720"/>
    <lineage>
        <taxon>Eukaryota</taxon>
        <taxon>Metazoa</taxon>
        <taxon>Spiralia</taxon>
        <taxon>Gnathifera</taxon>
        <taxon>Rotifera</taxon>
        <taxon>Eurotatoria</taxon>
        <taxon>Bdelloidea</taxon>
        <taxon>Adinetida</taxon>
        <taxon>Adinetidae</taxon>
        <taxon>Adineta</taxon>
    </lineage>
</organism>
<keyword evidence="1" id="KW-0472">Membrane</keyword>
<evidence type="ECO:0000256" key="1">
    <source>
        <dbReference type="SAM" id="Phobius"/>
    </source>
</evidence>
<dbReference type="EMBL" id="CAJOAZ010033249">
    <property type="protein sequence ID" value="CAF4453480.1"/>
    <property type="molecule type" value="Genomic_DNA"/>
</dbReference>
<keyword evidence="1" id="KW-1133">Transmembrane helix</keyword>
<feature type="transmembrane region" description="Helical" evidence="1">
    <location>
        <begin position="75"/>
        <end position="98"/>
    </location>
</feature>
<dbReference type="Proteomes" id="UP000663844">
    <property type="component" value="Unassembled WGS sequence"/>
</dbReference>
<dbReference type="AlphaFoldDB" id="A0A820SB91"/>
<proteinExistence type="predicted"/>
<evidence type="ECO:0000313" key="3">
    <source>
        <dbReference type="Proteomes" id="UP000663844"/>
    </source>
</evidence>
<keyword evidence="1" id="KW-0812">Transmembrane</keyword>
<reference evidence="2" key="1">
    <citation type="submission" date="2021-02" db="EMBL/GenBank/DDBJ databases">
        <authorList>
            <person name="Nowell W R."/>
        </authorList>
    </citation>
    <scope>NUCLEOTIDE SEQUENCE</scope>
</reference>
<name>A0A820SB91_9BILA</name>
<sequence>MSYNCQGHSYCGDNGRCFQDNITCPSTSACICDKCYYGSKCQLNSIGFSTSLDVIFGYHIKPFISFTKQSSAVKITASITILMLIFSLINGLLSALTFKSESLLKVGCGIYLLTNSIISILTITIFTIKYF</sequence>
<protein>
    <recommendedName>
        <fullName evidence="4">EGF-like domain-containing protein</fullName>
    </recommendedName>
</protein>
<evidence type="ECO:0000313" key="2">
    <source>
        <dbReference type="EMBL" id="CAF4453480.1"/>
    </source>
</evidence>
<evidence type="ECO:0008006" key="4">
    <source>
        <dbReference type="Google" id="ProtNLM"/>
    </source>
</evidence>
<accession>A0A820SB91</accession>